<evidence type="ECO:0000313" key="1">
    <source>
        <dbReference type="EMBL" id="CDI02820.1"/>
    </source>
</evidence>
<reference evidence="1" key="2">
    <citation type="submission" date="2014-03" db="EMBL/GenBank/DDBJ databases">
        <title>Candidatus Competibacter-lineage genomes retrieved from metagenomes reveal functional metabolic diversity.</title>
        <authorList>
            <person name="McIlroy S.J."/>
            <person name="Albertsen M."/>
            <person name="Andresen E.K."/>
            <person name="Saunders A.M."/>
            <person name="Kristiansen R."/>
            <person name="Stokholm-Bjerregaard M."/>
            <person name="Nielsen K.L."/>
            <person name="Nielsen P.H."/>
        </authorList>
    </citation>
    <scope>NUCLEOTIDE SEQUENCE</scope>
    <source>
        <strain evidence="1">Run_A_D11</strain>
    </source>
</reference>
<proteinExistence type="predicted"/>
<protein>
    <submittedName>
        <fullName evidence="1">Uncharacterized protein</fullName>
    </submittedName>
</protein>
<sequence length="38" mass="4580">MTLWQELIAVQQYGAMKTQKKIVLQVIKLTEDYFLFIF</sequence>
<evidence type="ECO:0000313" key="2">
    <source>
        <dbReference type="Proteomes" id="UP000035760"/>
    </source>
</evidence>
<dbReference type="Proteomes" id="UP000035760">
    <property type="component" value="Unassembled WGS sequence"/>
</dbReference>
<accession>W6MA99</accession>
<dbReference type="AlphaFoldDB" id="W6MA99"/>
<organism evidence="1 2">
    <name type="scientific">Candidatus Competibacter denitrificans Run_A_D11</name>
    <dbReference type="NCBI Taxonomy" id="1400863"/>
    <lineage>
        <taxon>Bacteria</taxon>
        <taxon>Pseudomonadati</taxon>
        <taxon>Pseudomonadota</taxon>
        <taxon>Gammaproteobacteria</taxon>
        <taxon>Candidatus Competibacteraceae</taxon>
        <taxon>Candidatus Competibacter</taxon>
    </lineage>
</organism>
<comment type="caution">
    <text evidence="1">The sequence shown here is derived from an EMBL/GenBank/DDBJ whole genome shotgun (WGS) entry which is preliminary data.</text>
</comment>
<dbReference type="EMBL" id="CBTJ020000042">
    <property type="protein sequence ID" value="CDI02820.1"/>
    <property type="molecule type" value="Genomic_DNA"/>
</dbReference>
<reference evidence="1" key="1">
    <citation type="submission" date="2013-07" db="EMBL/GenBank/DDBJ databases">
        <authorList>
            <person name="McIlroy S."/>
        </authorList>
    </citation>
    <scope>NUCLEOTIDE SEQUENCE [LARGE SCALE GENOMIC DNA]</scope>
    <source>
        <strain evidence="1">Run_A_D11</strain>
    </source>
</reference>
<keyword evidence="2" id="KW-1185">Reference proteome</keyword>
<gene>
    <name evidence="1" type="ORF">BN873_350076</name>
</gene>
<name>W6MA99_9GAMM</name>